<name>A0A1F6TH66_9PROT</name>
<evidence type="ECO:0000313" key="5">
    <source>
        <dbReference type="Proteomes" id="UP000177925"/>
    </source>
</evidence>
<dbReference type="Gene3D" id="3.30.1340.30">
    <property type="match status" value="1"/>
</dbReference>
<feature type="signal peptide" evidence="2">
    <location>
        <begin position="1"/>
        <end position="21"/>
    </location>
</feature>
<dbReference type="PANTHER" id="PTHR34606:SF4">
    <property type="entry name" value="OUTER MEMBRANE LIPOPROTEIN DOLP"/>
    <property type="match status" value="1"/>
</dbReference>
<protein>
    <submittedName>
        <fullName evidence="4">BON domain-containing protein</fullName>
    </submittedName>
</protein>
<organism evidence="4 5">
    <name type="scientific">Candidatus Muproteobacteria bacterium RBG_16_64_11</name>
    <dbReference type="NCBI Taxonomy" id="1817758"/>
    <lineage>
        <taxon>Bacteria</taxon>
        <taxon>Pseudomonadati</taxon>
        <taxon>Pseudomonadota</taxon>
        <taxon>Candidatus Muproteobacteria</taxon>
    </lineage>
</organism>
<evidence type="ECO:0000256" key="1">
    <source>
        <dbReference type="ARBA" id="ARBA00022729"/>
    </source>
</evidence>
<sequence>MRTAVSIFALAVVLLLQGCAAAVVAGAATGAAVAHDRRTMGSIVDDEAVEIKAGGAILADNQLKDQAHVNVTSMNGIVLLSGEAASAELRDRVLSQVRPIPSIRRIHNEIRIAPPSSFGNRSLDSWYTTKVKSRLLFTKDLDATRVKVVTENATVYLLGLVTQREAEIAANSTAQVGGIAGVVKLFEYIDGPAAGQTP</sequence>
<feature type="chain" id="PRO_5009526686" evidence="2">
    <location>
        <begin position="22"/>
        <end position="198"/>
    </location>
</feature>
<dbReference type="PANTHER" id="PTHR34606">
    <property type="entry name" value="BON DOMAIN-CONTAINING PROTEIN"/>
    <property type="match status" value="1"/>
</dbReference>
<reference evidence="4 5" key="1">
    <citation type="journal article" date="2016" name="Nat. Commun.">
        <title>Thousands of microbial genomes shed light on interconnected biogeochemical processes in an aquifer system.</title>
        <authorList>
            <person name="Anantharaman K."/>
            <person name="Brown C.T."/>
            <person name="Hug L.A."/>
            <person name="Sharon I."/>
            <person name="Castelle C.J."/>
            <person name="Probst A.J."/>
            <person name="Thomas B.C."/>
            <person name="Singh A."/>
            <person name="Wilkins M.J."/>
            <person name="Karaoz U."/>
            <person name="Brodie E.L."/>
            <person name="Williams K.H."/>
            <person name="Hubbard S.S."/>
            <person name="Banfield J.F."/>
        </authorList>
    </citation>
    <scope>NUCLEOTIDE SEQUENCE [LARGE SCALE GENOMIC DNA]</scope>
</reference>
<keyword evidence="1 2" id="KW-0732">Signal</keyword>
<comment type="caution">
    <text evidence="4">The sequence shown here is derived from an EMBL/GenBank/DDBJ whole genome shotgun (WGS) entry which is preliminary data.</text>
</comment>
<dbReference type="PROSITE" id="PS51257">
    <property type="entry name" value="PROKAR_LIPOPROTEIN"/>
    <property type="match status" value="1"/>
</dbReference>
<dbReference type="AlphaFoldDB" id="A0A1F6TH66"/>
<dbReference type="PROSITE" id="PS50914">
    <property type="entry name" value="BON"/>
    <property type="match status" value="2"/>
</dbReference>
<dbReference type="Pfam" id="PF04972">
    <property type="entry name" value="BON"/>
    <property type="match status" value="2"/>
</dbReference>
<evidence type="ECO:0000256" key="2">
    <source>
        <dbReference type="SAM" id="SignalP"/>
    </source>
</evidence>
<proteinExistence type="predicted"/>
<gene>
    <name evidence="4" type="ORF">A2150_07085</name>
</gene>
<feature type="domain" description="BON" evidence="3">
    <location>
        <begin position="123"/>
        <end position="190"/>
    </location>
</feature>
<dbReference type="InterPro" id="IPR014004">
    <property type="entry name" value="Transpt-assoc_nodulatn_dom_bac"/>
</dbReference>
<dbReference type="Proteomes" id="UP000177925">
    <property type="component" value="Unassembled WGS sequence"/>
</dbReference>
<dbReference type="EMBL" id="MFSS01000025">
    <property type="protein sequence ID" value="OGI44429.1"/>
    <property type="molecule type" value="Genomic_DNA"/>
</dbReference>
<accession>A0A1F6TH66</accession>
<dbReference type="InterPro" id="IPR051686">
    <property type="entry name" value="Lipoprotein_DolP"/>
</dbReference>
<dbReference type="STRING" id="1817758.A2150_07085"/>
<dbReference type="SMART" id="SM00749">
    <property type="entry name" value="BON"/>
    <property type="match status" value="2"/>
</dbReference>
<evidence type="ECO:0000259" key="3">
    <source>
        <dbReference type="PROSITE" id="PS50914"/>
    </source>
</evidence>
<evidence type="ECO:0000313" key="4">
    <source>
        <dbReference type="EMBL" id="OGI44429.1"/>
    </source>
</evidence>
<feature type="domain" description="BON" evidence="3">
    <location>
        <begin position="45"/>
        <end position="114"/>
    </location>
</feature>
<dbReference type="InterPro" id="IPR007055">
    <property type="entry name" value="BON_dom"/>
</dbReference>